<evidence type="ECO:0000313" key="2">
    <source>
        <dbReference type="Proteomes" id="UP000179037"/>
    </source>
</evidence>
<gene>
    <name evidence="1" type="ORF">A3A87_01320</name>
</gene>
<protein>
    <submittedName>
        <fullName evidence="1">Uncharacterized protein</fullName>
    </submittedName>
</protein>
<name>A0A1F6TXZ2_9PROT</name>
<evidence type="ECO:0000313" key="1">
    <source>
        <dbReference type="EMBL" id="OGI49995.1"/>
    </source>
</evidence>
<accession>A0A1F6TXZ2</accession>
<organism evidence="1 2">
    <name type="scientific">Candidatus Muproteobacteria bacterium RIFCSPLOWO2_01_FULL_60_18</name>
    <dbReference type="NCBI Taxonomy" id="1817768"/>
    <lineage>
        <taxon>Bacteria</taxon>
        <taxon>Pseudomonadati</taxon>
        <taxon>Pseudomonadota</taxon>
        <taxon>Candidatus Muproteobacteria</taxon>
    </lineage>
</organism>
<comment type="caution">
    <text evidence="1">The sequence shown here is derived from an EMBL/GenBank/DDBJ whole genome shotgun (WGS) entry which is preliminary data.</text>
</comment>
<dbReference type="AlphaFoldDB" id="A0A1F6TXZ2"/>
<dbReference type="EMBL" id="MFTC01000080">
    <property type="protein sequence ID" value="OGI49995.1"/>
    <property type="molecule type" value="Genomic_DNA"/>
</dbReference>
<proteinExistence type="predicted"/>
<reference evidence="1 2" key="1">
    <citation type="journal article" date="2016" name="Nat. Commun.">
        <title>Thousands of microbial genomes shed light on interconnected biogeochemical processes in an aquifer system.</title>
        <authorList>
            <person name="Anantharaman K."/>
            <person name="Brown C.T."/>
            <person name="Hug L.A."/>
            <person name="Sharon I."/>
            <person name="Castelle C.J."/>
            <person name="Probst A.J."/>
            <person name="Thomas B.C."/>
            <person name="Singh A."/>
            <person name="Wilkins M.J."/>
            <person name="Karaoz U."/>
            <person name="Brodie E.L."/>
            <person name="Williams K.H."/>
            <person name="Hubbard S.S."/>
            <person name="Banfield J.F."/>
        </authorList>
    </citation>
    <scope>NUCLEOTIDE SEQUENCE [LARGE SCALE GENOMIC DNA]</scope>
</reference>
<dbReference type="Proteomes" id="UP000179037">
    <property type="component" value="Unassembled WGS sequence"/>
</dbReference>
<sequence length="170" mass="20128">MRLPSLYQFFRHQVSHGFHRHGIAEPATVDYVSDILARFAQLRHLYPLQDAEGRPLEYIVDMLEAWQQGEAASPSRGRFILRHLGEYTLFMSGIFRERLMARGELDYYLAHGSSAYWRCADRELNPRQRQVYWHLHQDFGRISSTLDNMRREQFPLPPSADNMLTAFWRV</sequence>
<dbReference type="STRING" id="1817768.A3A87_01320"/>